<evidence type="ECO:0000256" key="1">
    <source>
        <dbReference type="ARBA" id="ARBA00004127"/>
    </source>
</evidence>
<dbReference type="GO" id="GO:0016020">
    <property type="term" value="C:membrane"/>
    <property type="evidence" value="ECO:0007669"/>
    <property type="project" value="TreeGrafter"/>
</dbReference>
<comment type="subcellular location">
    <subcellularLocation>
        <location evidence="1">Endomembrane system</location>
        <topology evidence="1">Multi-pass membrane protein</topology>
    </subcellularLocation>
</comment>
<organism evidence="7 8">
    <name type="scientific">Natronolimnohabitans innermongolicus JCM 12255</name>
    <dbReference type="NCBI Taxonomy" id="1227499"/>
    <lineage>
        <taxon>Archaea</taxon>
        <taxon>Methanobacteriati</taxon>
        <taxon>Methanobacteriota</taxon>
        <taxon>Stenosarchaea group</taxon>
        <taxon>Halobacteria</taxon>
        <taxon>Halobacteriales</taxon>
        <taxon>Natrialbaceae</taxon>
        <taxon>Natronolimnohabitans</taxon>
    </lineage>
</organism>
<keyword evidence="2" id="KW-0186">Copper</keyword>
<dbReference type="GO" id="GO:0043682">
    <property type="term" value="F:P-type divalent copper transporter activity"/>
    <property type="evidence" value="ECO:0007669"/>
    <property type="project" value="TreeGrafter"/>
</dbReference>
<feature type="domain" description="HMA" evidence="6">
    <location>
        <begin position="19"/>
        <end position="85"/>
    </location>
</feature>
<dbReference type="GO" id="GO:0005507">
    <property type="term" value="F:copper ion binding"/>
    <property type="evidence" value="ECO:0007669"/>
    <property type="project" value="InterPro"/>
</dbReference>
<comment type="caution">
    <text evidence="7">The sequence shown here is derived from an EMBL/GenBank/DDBJ whole genome shotgun (WGS) entry which is preliminary data.</text>
</comment>
<keyword evidence="4" id="KW-1278">Translocase</keyword>
<dbReference type="PROSITE" id="PS50846">
    <property type="entry name" value="HMA_2"/>
    <property type="match status" value="2"/>
</dbReference>
<dbReference type="RefSeq" id="WP_007258251.1">
    <property type="nucleotide sequence ID" value="NZ_AOHZ01000022.1"/>
</dbReference>
<dbReference type="InterPro" id="IPR006122">
    <property type="entry name" value="HMA_Cu_ion-bd"/>
</dbReference>
<dbReference type="CDD" id="cd00371">
    <property type="entry name" value="HMA"/>
    <property type="match status" value="2"/>
</dbReference>
<dbReference type="InterPro" id="IPR036163">
    <property type="entry name" value="HMA_dom_sf"/>
</dbReference>
<dbReference type="Gene3D" id="3.30.70.100">
    <property type="match status" value="2"/>
</dbReference>
<keyword evidence="3" id="KW-0460">Magnesium</keyword>
<evidence type="ECO:0000256" key="2">
    <source>
        <dbReference type="ARBA" id="ARBA00022796"/>
    </source>
</evidence>
<dbReference type="eggNOG" id="arCOG02764">
    <property type="taxonomic scope" value="Archaea"/>
</dbReference>
<dbReference type="EMBL" id="AOHZ01000022">
    <property type="protein sequence ID" value="ELY59902.1"/>
    <property type="molecule type" value="Genomic_DNA"/>
</dbReference>
<feature type="compositionally biased region" description="Basic and acidic residues" evidence="5">
    <location>
        <begin position="1"/>
        <end position="12"/>
    </location>
</feature>
<dbReference type="PANTHER" id="PTHR43520">
    <property type="entry name" value="ATP7, ISOFORM B"/>
    <property type="match status" value="1"/>
</dbReference>
<keyword evidence="2" id="KW-0406">Ion transport</keyword>
<name>L9XE46_9EURY</name>
<dbReference type="GO" id="GO:0055070">
    <property type="term" value="P:copper ion homeostasis"/>
    <property type="evidence" value="ECO:0007669"/>
    <property type="project" value="TreeGrafter"/>
</dbReference>
<feature type="non-terminal residue" evidence="7">
    <location>
        <position position="151"/>
    </location>
</feature>
<evidence type="ECO:0000256" key="4">
    <source>
        <dbReference type="ARBA" id="ARBA00022967"/>
    </source>
</evidence>
<dbReference type="AlphaFoldDB" id="L9XE46"/>
<keyword evidence="2" id="KW-0187">Copper transport</keyword>
<evidence type="ECO:0000256" key="3">
    <source>
        <dbReference type="ARBA" id="ARBA00022842"/>
    </source>
</evidence>
<evidence type="ECO:0000313" key="7">
    <source>
        <dbReference type="EMBL" id="ELY59902.1"/>
    </source>
</evidence>
<dbReference type="STRING" id="1227499.C493_04718"/>
<dbReference type="NCBIfam" id="TIGR00003">
    <property type="entry name" value="copper ion binding protein"/>
    <property type="match status" value="1"/>
</dbReference>
<evidence type="ECO:0000256" key="5">
    <source>
        <dbReference type="SAM" id="MobiDB-lite"/>
    </source>
</evidence>
<feature type="domain" description="HMA" evidence="6">
    <location>
        <begin position="89"/>
        <end position="151"/>
    </location>
</feature>
<protein>
    <submittedName>
        <fullName evidence="7">ATPase P</fullName>
    </submittedName>
</protein>
<dbReference type="PANTHER" id="PTHR43520:SF8">
    <property type="entry name" value="P-TYPE CU(+) TRANSPORTER"/>
    <property type="match status" value="1"/>
</dbReference>
<keyword evidence="2" id="KW-0813">Transport</keyword>
<evidence type="ECO:0000313" key="8">
    <source>
        <dbReference type="Proteomes" id="UP000011602"/>
    </source>
</evidence>
<dbReference type="OrthoDB" id="146688at2157"/>
<accession>L9XE46</accession>
<proteinExistence type="predicted"/>
<dbReference type="Proteomes" id="UP000011602">
    <property type="component" value="Unassembled WGS sequence"/>
</dbReference>
<dbReference type="Pfam" id="PF00403">
    <property type="entry name" value="HMA"/>
    <property type="match status" value="2"/>
</dbReference>
<gene>
    <name evidence="7" type="ORF">C493_04718</name>
</gene>
<evidence type="ECO:0000259" key="6">
    <source>
        <dbReference type="PROSITE" id="PS50846"/>
    </source>
</evidence>
<feature type="region of interest" description="Disordered" evidence="5">
    <location>
        <begin position="1"/>
        <end position="22"/>
    </location>
</feature>
<sequence length="151" mass="16039">MSDTPPSDRDVPPDGNATRTLECRVPEMDCPTCAGKVENSVERLSGIDAIDPRVTSGRLVVEYDPTRTTEAEIRERVRAAGYEIESASAEHTFSVPEMDCASCASKVENALESTDGVGEIETRPASGRVTVTLADGTATETATAAIERAGY</sequence>
<dbReference type="SUPFAM" id="SSF55008">
    <property type="entry name" value="HMA, heavy metal-associated domain"/>
    <property type="match status" value="2"/>
</dbReference>
<reference evidence="7 8" key="1">
    <citation type="journal article" date="2014" name="PLoS Genet.">
        <title>Phylogenetically driven sequencing of extremely halophilic archaea reveals strategies for static and dynamic osmo-response.</title>
        <authorList>
            <person name="Becker E.A."/>
            <person name="Seitzer P.M."/>
            <person name="Tritt A."/>
            <person name="Larsen D."/>
            <person name="Krusor M."/>
            <person name="Yao A.I."/>
            <person name="Wu D."/>
            <person name="Madern D."/>
            <person name="Eisen J.A."/>
            <person name="Darling A.E."/>
            <person name="Facciotti M.T."/>
        </authorList>
    </citation>
    <scope>NUCLEOTIDE SEQUENCE [LARGE SCALE GENOMIC DNA]</scope>
    <source>
        <strain evidence="7 8">JCM 12255</strain>
    </source>
</reference>
<keyword evidence="8" id="KW-1185">Reference proteome</keyword>
<dbReference type="InterPro" id="IPR006121">
    <property type="entry name" value="HMA_dom"/>
</dbReference>